<keyword evidence="1" id="KW-0812">Transmembrane</keyword>
<keyword evidence="1" id="KW-0472">Membrane</keyword>
<evidence type="ECO:0000313" key="3">
    <source>
        <dbReference type="Proteomes" id="UP000001542"/>
    </source>
</evidence>
<sequence length="1008" mass="114895">MIFAFFLSFIQSQDFLANDETRFSICITNKTIKKSYCPENVNETFLSTDKKFEKEFEAWLKKNHGNKFDGIDYLSLYIDYFDYQSKNPISLDIYSFKEAKHILVIGPNNESRSSFVLNVNQITTLDNFEMYNVIAVKDGTTQFFIKEMKIYGVRFQGFDKATVFYGYNLYSDLLSVSNTTFKFDTLYYNCYSAEKFYPNYDYDGSVFAKSIIMSGIQDGGSIFQYGSQFIITPISKEHGFRKTNFRNSTANNISYTIIHNSGNLYIGALFSNKASSFNNVSLKAINSYITIQEGEWNGDATISATLINSTLDVQTNDIQLKFTDDCQNSKVLMNKQLEIQHITSKSISQLEFNCNISIFEFEILENFTIVKISAKNSKISRLFSTKDIKEITLTGTPVNILQIYGQFQIIKTDSLVFTDKRMELIRDKYVPMISYTKPFEQKALFQIKSYSSFDPTDKYTLIEIPSDSTGTVDPFVPRYGFPLKFVEEISENKKRYSLTNITELFAICVSDDGKSFCGINSSLNVDFHDISSFLDSMRISQDLYKSIKLDFYLDTEVKFVVNPRYPLDIISVHGLRASNPVEIVALNQTMYYSFHNVSVDTPANQDSSTRLGFFNCTLTENFKTINFASLYIDAETYGKYFDHNLKFKSILKVYTDSLYFSKEVMVPDVPRLNWTNAVSLVGVRMVSGHGGFSIPCTMKIIPQPIINFTTNNYGNLKLILSPEEDVIVNFKAFFPADLDPTKKTAKINLVPNFWGQKLGTTRKFCSKYVNLQTQNKITVVLADEAFECSSFSETNSSARVIINNSYVSGVAHLKTIALARELHLSRGTYVDADTFGIPYDDFLVHVQVDLKDVPMLMIHTFTSRWTETYLPFFQVYPEFLYDLDKFADKKEYYKFGLPVLCIESSDYIGTLSTYGNIFEGDQFQTAASTFIVKYGVANEPDCCINVIPYEKPERQDPIIGPVKKGGWIGILVVSVVVLGAIITFLLISFICPRATINVKRNNVISFTE</sequence>
<proteinExistence type="predicted"/>
<evidence type="ECO:0000313" key="2">
    <source>
        <dbReference type="EMBL" id="EAY18012.1"/>
    </source>
</evidence>
<dbReference type="RefSeq" id="XP_001578998.1">
    <property type="nucleotide sequence ID" value="XM_001578948.1"/>
</dbReference>
<gene>
    <name evidence="2" type="ORF">TVAG_113560</name>
</gene>
<dbReference type="AlphaFoldDB" id="A2DNK9"/>
<accession>A2DNK9</accession>
<protein>
    <submittedName>
        <fullName evidence="2">Uncharacterized protein</fullName>
    </submittedName>
</protein>
<organism evidence="2 3">
    <name type="scientific">Trichomonas vaginalis (strain ATCC PRA-98 / G3)</name>
    <dbReference type="NCBI Taxonomy" id="412133"/>
    <lineage>
        <taxon>Eukaryota</taxon>
        <taxon>Metamonada</taxon>
        <taxon>Parabasalia</taxon>
        <taxon>Trichomonadida</taxon>
        <taxon>Trichomonadidae</taxon>
        <taxon>Trichomonas</taxon>
    </lineage>
</organism>
<dbReference type="VEuPathDB" id="TrichDB:TVAG_113560"/>
<reference evidence="2" key="1">
    <citation type="submission" date="2006-10" db="EMBL/GenBank/DDBJ databases">
        <authorList>
            <person name="Amadeo P."/>
            <person name="Zhao Q."/>
            <person name="Wortman J."/>
            <person name="Fraser-Liggett C."/>
            <person name="Carlton J."/>
        </authorList>
    </citation>
    <scope>NUCLEOTIDE SEQUENCE</scope>
    <source>
        <strain evidence="2">G3</strain>
    </source>
</reference>
<name>A2DNK9_TRIV3</name>
<dbReference type="EMBL" id="DS113223">
    <property type="protein sequence ID" value="EAY18012.1"/>
    <property type="molecule type" value="Genomic_DNA"/>
</dbReference>
<evidence type="ECO:0000256" key="1">
    <source>
        <dbReference type="SAM" id="Phobius"/>
    </source>
</evidence>
<dbReference type="InParanoid" id="A2DNK9"/>
<keyword evidence="1" id="KW-1133">Transmembrane helix</keyword>
<dbReference type="VEuPathDB" id="TrichDB:TVAGG3_0608520"/>
<dbReference type="Proteomes" id="UP000001542">
    <property type="component" value="Unassembled WGS sequence"/>
</dbReference>
<reference evidence="2" key="2">
    <citation type="journal article" date="2007" name="Science">
        <title>Draft genome sequence of the sexually transmitted pathogen Trichomonas vaginalis.</title>
        <authorList>
            <person name="Carlton J.M."/>
            <person name="Hirt R.P."/>
            <person name="Silva J.C."/>
            <person name="Delcher A.L."/>
            <person name="Schatz M."/>
            <person name="Zhao Q."/>
            <person name="Wortman J.R."/>
            <person name="Bidwell S.L."/>
            <person name="Alsmark U.C.M."/>
            <person name="Besteiro S."/>
            <person name="Sicheritz-Ponten T."/>
            <person name="Noel C.J."/>
            <person name="Dacks J.B."/>
            <person name="Foster P.G."/>
            <person name="Simillion C."/>
            <person name="Van de Peer Y."/>
            <person name="Miranda-Saavedra D."/>
            <person name="Barton G.J."/>
            <person name="Westrop G.D."/>
            <person name="Mueller S."/>
            <person name="Dessi D."/>
            <person name="Fiori P.L."/>
            <person name="Ren Q."/>
            <person name="Paulsen I."/>
            <person name="Zhang H."/>
            <person name="Bastida-Corcuera F.D."/>
            <person name="Simoes-Barbosa A."/>
            <person name="Brown M.T."/>
            <person name="Hayes R.D."/>
            <person name="Mukherjee M."/>
            <person name="Okumura C.Y."/>
            <person name="Schneider R."/>
            <person name="Smith A.J."/>
            <person name="Vanacova S."/>
            <person name="Villalvazo M."/>
            <person name="Haas B.J."/>
            <person name="Pertea M."/>
            <person name="Feldblyum T.V."/>
            <person name="Utterback T.R."/>
            <person name="Shu C.L."/>
            <person name="Osoegawa K."/>
            <person name="de Jong P.J."/>
            <person name="Hrdy I."/>
            <person name="Horvathova L."/>
            <person name="Zubacova Z."/>
            <person name="Dolezal P."/>
            <person name="Malik S.B."/>
            <person name="Logsdon J.M. Jr."/>
            <person name="Henze K."/>
            <person name="Gupta A."/>
            <person name="Wang C.C."/>
            <person name="Dunne R.L."/>
            <person name="Upcroft J.A."/>
            <person name="Upcroft P."/>
            <person name="White O."/>
            <person name="Salzberg S.L."/>
            <person name="Tang P."/>
            <person name="Chiu C.-H."/>
            <person name="Lee Y.-S."/>
            <person name="Embley T.M."/>
            <person name="Coombs G.H."/>
            <person name="Mottram J.C."/>
            <person name="Tachezy J."/>
            <person name="Fraser-Liggett C.M."/>
            <person name="Johnson P.J."/>
        </authorList>
    </citation>
    <scope>NUCLEOTIDE SEQUENCE [LARGE SCALE GENOMIC DNA]</scope>
    <source>
        <strain evidence="2">G3</strain>
    </source>
</reference>
<feature type="transmembrane region" description="Helical" evidence="1">
    <location>
        <begin position="967"/>
        <end position="991"/>
    </location>
</feature>
<dbReference type="KEGG" id="tva:5463516"/>
<keyword evidence="3" id="KW-1185">Reference proteome</keyword>